<dbReference type="EMBL" id="AP014685">
    <property type="protein sequence ID" value="BAR53687.1"/>
    <property type="molecule type" value="Genomic_DNA"/>
</dbReference>
<organism evidence="1 2">
    <name type="scientific">Bradyrhizobium diazoefficiens</name>
    <dbReference type="NCBI Taxonomy" id="1355477"/>
    <lineage>
        <taxon>Bacteria</taxon>
        <taxon>Pseudomonadati</taxon>
        <taxon>Pseudomonadota</taxon>
        <taxon>Alphaproteobacteria</taxon>
        <taxon>Hyphomicrobiales</taxon>
        <taxon>Nitrobacteraceae</taxon>
        <taxon>Bradyrhizobium</taxon>
    </lineage>
</organism>
<dbReference type="InterPro" id="IPR009945">
    <property type="entry name" value="ATPase_inh_sub_z"/>
</dbReference>
<gene>
    <name evidence="1" type="ORF">NK6_502</name>
</gene>
<dbReference type="InterPro" id="IPR038293">
    <property type="entry name" value="ATPase_inh_sub_z_sf"/>
</dbReference>
<dbReference type="Pfam" id="PF07345">
    <property type="entry name" value="ATPaseInh_sub_z"/>
    <property type="match status" value="1"/>
</dbReference>
<accession>A0A0E4FQW3</accession>
<dbReference type="Proteomes" id="UP000063308">
    <property type="component" value="Chromosome"/>
</dbReference>
<protein>
    <submittedName>
        <fullName evidence="1">Uncharacterized protein</fullName>
    </submittedName>
</protein>
<proteinExistence type="predicted"/>
<dbReference type="RefSeq" id="WP_060908152.1">
    <property type="nucleotide sequence ID" value="NZ_AP022639.1"/>
</dbReference>
<dbReference type="AlphaFoldDB" id="A0A0E4FQW3"/>
<dbReference type="PIRSF" id="PIRSF031780">
    <property type="entry name" value="UCP031780"/>
    <property type="match status" value="1"/>
</dbReference>
<reference evidence="1 2" key="1">
    <citation type="submission" date="2014-11" db="EMBL/GenBank/DDBJ databases">
        <title>Symbiosis island explosion on the genome of extra-slow-growing strains of soybean bradyrhizobia with massive insertion sequences.</title>
        <authorList>
            <person name="Iida T."/>
            <person name="Minamisawa K."/>
        </authorList>
    </citation>
    <scope>NUCLEOTIDE SEQUENCE [LARGE SCALE GENOMIC DNA]</scope>
    <source>
        <strain evidence="1 2">NK6</strain>
    </source>
</reference>
<dbReference type="Gene3D" id="1.10.790.20">
    <property type="entry name" value="Domain of unknown function DUF1476"/>
    <property type="match status" value="1"/>
</dbReference>
<evidence type="ECO:0000313" key="2">
    <source>
        <dbReference type="Proteomes" id="UP000063308"/>
    </source>
</evidence>
<sequence>MSEINKREEGFEKKFALDEEQKFKAEARRNRLLGLWAAEKLGISGEAATAYAKEVVAADFEEAGDADVLRKLMADFATKSVVVTEQAIRAKMSELLAVAAAEVKAGK</sequence>
<evidence type="ECO:0000313" key="1">
    <source>
        <dbReference type="EMBL" id="BAR53687.1"/>
    </source>
</evidence>
<name>A0A0E4FQW3_9BRAD</name>